<comment type="similarity">
    <text evidence="2">Belongs to the glycosyltransferase 2 family.</text>
</comment>
<feature type="region of interest" description="Disordered" evidence="5">
    <location>
        <begin position="321"/>
        <end position="361"/>
    </location>
</feature>
<dbReference type="SUPFAM" id="SSF53448">
    <property type="entry name" value="Nucleotide-diphospho-sugar transferases"/>
    <property type="match status" value="1"/>
</dbReference>
<dbReference type="Proteomes" id="UP000632535">
    <property type="component" value="Unassembled WGS sequence"/>
</dbReference>
<name>A0ABQ2BAZ9_9MICO</name>
<evidence type="ECO:0000313" key="6">
    <source>
        <dbReference type="EMBL" id="GGI09514.1"/>
    </source>
</evidence>
<comment type="caution">
    <text evidence="6">The sequence shown here is derived from an EMBL/GenBank/DDBJ whole genome shotgun (WGS) entry which is preliminary data.</text>
</comment>
<evidence type="ECO:0000256" key="5">
    <source>
        <dbReference type="SAM" id="MobiDB-lite"/>
    </source>
</evidence>
<dbReference type="EMBL" id="BMDG01000009">
    <property type="protein sequence ID" value="GGI09514.1"/>
    <property type="molecule type" value="Genomic_DNA"/>
</dbReference>
<evidence type="ECO:0008006" key="8">
    <source>
        <dbReference type="Google" id="ProtNLM"/>
    </source>
</evidence>
<keyword evidence="4" id="KW-0808">Transferase</keyword>
<keyword evidence="7" id="KW-1185">Reference proteome</keyword>
<dbReference type="CDD" id="cd04186">
    <property type="entry name" value="GT_2_like_c"/>
    <property type="match status" value="1"/>
</dbReference>
<proteinExistence type="inferred from homology"/>
<dbReference type="RefSeq" id="WP_188524203.1">
    <property type="nucleotide sequence ID" value="NZ_BMDG01000009.1"/>
</dbReference>
<dbReference type="Gene3D" id="3.90.550.10">
    <property type="entry name" value="Spore Coat Polysaccharide Biosynthesis Protein SpsA, Chain A"/>
    <property type="match status" value="1"/>
</dbReference>
<evidence type="ECO:0000256" key="4">
    <source>
        <dbReference type="ARBA" id="ARBA00022679"/>
    </source>
</evidence>
<organism evidence="6 7">
    <name type="scientific">Isoptericola cucumis</name>
    <dbReference type="NCBI Taxonomy" id="1776856"/>
    <lineage>
        <taxon>Bacteria</taxon>
        <taxon>Bacillati</taxon>
        <taxon>Actinomycetota</taxon>
        <taxon>Actinomycetes</taxon>
        <taxon>Micrococcales</taxon>
        <taxon>Promicromonosporaceae</taxon>
        <taxon>Isoptericola</taxon>
    </lineage>
</organism>
<dbReference type="PANTHER" id="PTHR43179">
    <property type="entry name" value="RHAMNOSYLTRANSFERASE WBBL"/>
    <property type="match status" value="1"/>
</dbReference>
<evidence type="ECO:0000256" key="1">
    <source>
        <dbReference type="ARBA" id="ARBA00004776"/>
    </source>
</evidence>
<dbReference type="PANTHER" id="PTHR43179:SF12">
    <property type="entry name" value="GALACTOFURANOSYLTRANSFERASE GLFT2"/>
    <property type="match status" value="1"/>
</dbReference>
<dbReference type="InterPro" id="IPR029044">
    <property type="entry name" value="Nucleotide-diphossugar_trans"/>
</dbReference>
<protein>
    <recommendedName>
        <fullName evidence="8">Glycosyltransferase family 2 protein</fullName>
    </recommendedName>
</protein>
<evidence type="ECO:0000256" key="2">
    <source>
        <dbReference type="ARBA" id="ARBA00006739"/>
    </source>
</evidence>
<dbReference type="Pfam" id="PF13641">
    <property type="entry name" value="Glyco_tranf_2_3"/>
    <property type="match status" value="1"/>
</dbReference>
<evidence type="ECO:0000313" key="7">
    <source>
        <dbReference type="Proteomes" id="UP000632535"/>
    </source>
</evidence>
<comment type="pathway">
    <text evidence="1">Cell wall biogenesis; cell wall polysaccharide biosynthesis.</text>
</comment>
<reference evidence="7" key="1">
    <citation type="journal article" date="2019" name="Int. J. Syst. Evol. Microbiol.">
        <title>The Global Catalogue of Microorganisms (GCM) 10K type strain sequencing project: providing services to taxonomists for standard genome sequencing and annotation.</title>
        <authorList>
            <consortium name="The Broad Institute Genomics Platform"/>
            <consortium name="The Broad Institute Genome Sequencing Center for Infectious Disease"/>
            <person name="Wu L."/>
            <person name="Ma J."/>
        </authorList>
    </citation>
    <scope>NUCLEOTIDE SEQUENCE [LARGE SCALE GENOMIC DNA]</scope>
    <source>
        <strain evidence="7">CCM 8653</strain>
    </source>
</reference>
<gene>
    <name evidence="6" type="ORF">GCM10007368_26550</name>
</gene>
<accession>A0ABQ2BAZ9</accession>
<sequence length="361" mass="38115">MPEREHLVVVLSWHGRHDTLRCVDSLVAGSPATDVLVVDNGSDDGVLDAVTERWPHVATLQTGDNLGFAGGMDRGLAWGLERGYGLLTVLNNDTLVDPGALDRLAALATAGAVAASPRIVRLGAGPGGAGDGDLWFAGAVLDDVDGLPRHRSAAEAAAELAAGEPFGADLLTGCCVCATAATWRRVGGFDARYFLDFEDSDWSLRARQRGVRLVVDPGAVVRHRVSASFTGPASYLGTFYYARNALLLAGRWHASGVRRWGVLRHRVLPRPVRTWRDHGPREGLRTAVVVATALAAHVVGAHGRAPRALEALAATWAARARQRADQADQAAEPAAGEGRVESTPDRGENALEPLGAPSPPD</sequence>
<evidence type="ECO:0000256" key="3">
    <source>
        <dbReference type="ARBA" id="ARBA00022676"/>
    </source>
</evidence>
<keyword evidence="3" id="KW-0328">Glycosyltransferase</keyword>
<feature type="compositionally biased region" description="Basic and acidic residues" evidence="5">
    <location>
        <begin position="338"/>
        <end position="349"/>
    </location>
</feature>